<accession>A0A136PKK4</accession>
<dbReference type="Proteomes" id="UP000070620">
    <property type="component" value="Unassembled WGS sequence"/>
</dbReference>
<comment type="caution">
    <text evidence="1">The sequence shown here is derived from an EMBL/GenBank/DDBJ whole genome shotgun (WGS) entry which is preliminary data.</text>
</comment>
<evidence type="ECO:0008006" key="3">
    <source>
        <dbReference type="Google" id="ProtNLM"/>
    </source>
</evidence>
<dbReference type="EMBL" id="LRQV01000143">
    <property type="protein sequence ID" value="KXK58942.1"/>
    <property type="molecule type" value="Genomic_DNA"/>
</dbReference>
<dbReference type="InterPro" id="IPR032584">
    <property type="entry name" value="DUF4913"/>
</dbReference>
<keyword evidence="2" id="KW-1185">Reference proteome</keyword>
<organism evidence="1 2">
    <name type="scientific">Micromonospora rosaria</name>
    <dbReference type="NCBI Taxonomy" id="47874"/>
    <lineage>
        <taxon>Bacteria</taxon>
        <taxon>Bacillati</taxon>
        <taxon>Actinomycetota</taxon>
        <taxon>Actinomycetes</taxon>
        <taxon>Micromonosporales</taxon>
        <taxon>Micromonosporaceae</taxon>
        <taxon>Micromonospora</taxon>
    </lineage>
</organism>
<dbReference type="AlphaFoldDB" id="A0A136PKK4"/>
<gene>
    <name evidence="1" type="ORF">AWW66_26975</name>
</gene>
<name>A0A136PKK4_9ACTN</name>
<proteinExistence type="predicted"/>
<reference evidence="1 2" key="1">
    <citation type="submission" date="2016-01" db="EMBL/GenBank/DDBJ databases">
        <title>Whole genome sequence and analysis of Micromonospora rosaria DSM 803, which can produce antibacterial substance rosamicin.</title>
        <authorList>
            <person name="Yang H."/>
            <person name="He X."/>
            <person name="Zhu D."/>
        </authorList>
    </citation>
    <scope>NUCLEOTIDE SEQUENCE [LARGE SCALE GENOMIC DNA]</scope>
    <source>
        <strain evidence="1 2">DSM 803</strain>
    </source>
</reference>
<evidence type="ECO:0000313" key="1">
    <source>
        <dbReference type="EMBL" id="KXK58942.1"/>
    </source>
</evidence>
<sequence>MAPFILYLDGAQHLEALRMLTLWVRHLLVPVYLREVSSGAPWCPRWWLHPEAVAQLYGLWMAWQEMTRPQAGFCGPANWHRDYLGPVMNSLRDPSGPFAGCKAGTHRPKEIPQMDPF</sequence>
<evidence type="ECO:0000313" key="2">
    <source>
        <dbReference type="Proteomes" id="UP000070620"/>
    </source>
</evidence>
<protein>
    <recommendedName>
        <fullName evidence="3">DUF4913 domain-containing protein</fullName>
    </recommendedName>
</protein>
<dbReference type="Pfam" id="PF16259">
    <property type="entry name" value="DUF4913"/>
    <property type="match status" value="1"/>
</dbReference>